<gene>
    <name evidence="3" type="ORF">Raf01_05670</name>
</gene>
<dbReference type="SUPFAM" id="SSF56300">
    <property type="entry name" value="Metallo-dependent phosphatases"/>
    <property type="match status" value="1"/>
</dbReference>
<comment type="caution">
    <text evidence="3">The sequence shown here is derived from an EMBL/GenBank/DDBJ whole genome shotgun (WGS) entry which is preliminary data.</text>
</comment>
<name>A0A8J3QMG5_9ACTN</name>
<dbReference type="Proteomes" id="UP000642748">
    <property type="component" value="Unassembled WGS sequence"/>
</dbReference>
<feature type="transmembrane region" description="Helical" evidence="2">
    <location>
        <begin position="509"/>
        <end position="535"/>
    </location>
</feature>
<evidence type="ECO:0000256" key="1">
    <source>
        <dbReference type="SAM" id="MobiDB-lite"/>
    </source>
</evidence>
<protein>
    <recommendedName>
        <fullName evidence="5">Metallophosphoesterase</fullName>
    </recommendedName>
</protein>
<feature type="transmembrane region" description="Helical" evidence="2">
    <location>
        <begin position="403"/>
        <end position="424"/>
    </location>
</feature>
<proteinExistence type="predicted"/>
<keyword evidence="2" id="KW-0472">Membrane</keyword>
<evidence type="ECO:0000256" key="2">
    <source>
        <dbReference type="SAM" id="Phobius"/>
    </source>
</evidence>
<evidence type="ECO:0008006" key="5">
    <source>
        <dbReference type="Google" id="ProtNLM"/>
    </source>
</evidence>
<dbReference type="Gene3D" id="3.60.21.10">
    <property type="match status" value="1"/>
</dbReference>
<dbReference type="PANTHER" id="PTHR34211:SF3">
    <property type="entry name" value="CALCINEURIN-LIKE METALLO-PHOSPHOESTERASE SUPERFAMILY PROTEIN"/>
    <property type="match status" value="1"/>
</dbReference>
<feature type="compositionally biased region" description="Basic and acidic residues" evidence="1">
    <location>
        <begin position="1"/>
        <end position="16"/>
    </location>
</feature>
<evidence type="ECO:0000313" key="4">
    <source>
        <dbReference type="Proteomes" id="UP000642748"/>
    </source>
</evidence>
<dbReference type="InterPro" id="IPR029052">
    <property type="entry name" value="Metallo-depent_PP-like"/>
</dbReference>
<feature type="transmembrane region" description="Helical" evidence="2">
    <location>
        <begin position="444"/>
        <end position="463"/>
    </location>
</feature>
<accession>A0A8J3QMG5</accession>
<feature type="transmembrane region" description="Helical" evidence="2">
    <location>
        <begin position="475"/>
        <end position="497"/>
    </location>
</feature>
<evidence type="ECO:0000313" key="3">
    <source>
        <dbReference type="EMBL" id="GIH12395.1"/>
    </source>
</evidence>
<keyword evidence="4" id="KW-1185">Reference proteome</keyword>
<dbReference type="PANTHER" id="PTHR34211">
    <property type="entry name" value="CALCINEURIN-LIKE METALLO-PHOSPHOESTERASE SUPERFAMILY PROTEIN"/>
    <property type="match status" value="1"/>
</dbReference>
<keyword evidence="2" id="KW-1133">Transmembrane helix</keyword>
<sequence length="614" mass="67594">MITLHTHDQSSKRPPDRGAPPTGPRVRDGGGSSASLAAGSPAPPDLAGDRMTIDDQPVTEPRPRTFDPKELGFRPQPPVGWLQPVQLSGTALRVILSQMFGAYLDKRELQNTLPARVYDEGADRDELWFDYVADLGDGFNPTYTVAYLLAQPSLTVDGHELPRGKVLMMGGDEVYPTASTGAYEDRTKGPYKAALPCAYGADQPQLYALPGNHDWYDGLTAFLRLFAKNEADSIGGWVNAQARSYFAISLPHKWWLLAIDTQFGAYLDDPQLRYFRDVAARLDADDRLILCSSTPGWVEAIDDASAYDAIDYFMRTVVEPTGAKVKLMLSGDLHHYARYEGPDRQLITCGGGGAYLYPTHKLPEEIMVPPPVSRSRRQSPIKRYGLATTYPSKARSRRYATSVFTSVLARNSSFAALLGAVHTLYAMALVELMRHPSGTAQRLFTIPAALMGLLIIGGATFFAMPSKGGKQSKHWMFGVGHGLAHAALGVLGAWAWLHLPFGDWVWPLPLLAAVVIYLPVSGLIALELFCLYLLLASTARVNLNELFAGQSIVDSKCFLRLRFDRDGSLTIYPIGIDRVNLGWEVAPDAPQTQSWIEPTRPIDIHLIEQPLRIE</sequence>
<organism evidence="3 4">
    <name type="scientific">Rugosimonospora africana</name>
    <dbReference type="NCBI Taxonomy" id="556532"/>
    <lineage>
        <taxon>Bacteria</taxon>
        <taxon>Bacillati</taxon>
        <taxon>Actinomycetota</taxon>
        <taxon>Actinomycetes</taxon>
        <taxon>Micromonosporales</taxon>
        <taxon>Micromonosporaceae</taxon>
        <taxon>Rugosimonospora</taxon>
    </lineage>
</organism>
<dbReference type="EMBL" id="BONZ01000006">
    <property type="protein sequence ID" value="GIH12395.1"/>
    <property type="molecule type" value="Genomic_DNA"/>
</dbReference>
<reference evidence="3" key="1">
    <citation type="submission" date="2021-01" db="EMBL/GenBank/DDBJ databases">
        <title>Whole genome shotgun sequence of Rugosimonospora africana NBRC 104875.</title>
        <authorList>
            <person name="Komaki H."/>
            <person name="Tamura T."/>
        </authorList>
    </citation>
    <scope>NUCLEOTIDE SEQUENCE</scope>
    <source>
        <strain evidence="3">NBRC 104875</strain>
    </source>
</reference>
<dbReference type="AlphaFoldDB" id="A0A8J3QMG5"/>
<keyword evidence="2" id="KW-0812">Transmembrane</keyword>
<feature type="region of interest" description="Disordered" evidence="1">
    <location>
        <begin position="1"/>
        <end position="77"/>
    </location>
</feature>
<feature type="compositionally biased region" description="Basic and acidic residues" evidence="1">
    <location>
        <begin position="61"/>
        <end position="72"/>
    </location>
</feature>